<dbReference type="AlphaFoldDB" id="A0A157ZM93"/>
<feature type="domain" description="Trimeric autotransporter adhesin YadA-like stalk" evidence="2">
    <location>
        <begin position="61"/>
        <end position="82"/>
    </location>
</feature>
<proteinExistence type="predicted"/>
<dbReference type="RefSeq" id="WP_157696064.1">
    <property type="nucleotide sequence ID" value="NZ_FCOI02000002.1"/>
</dbReference>
<evidence type="ECO:0000259" key="2">
    <source>
        <dbReference type="Pfam" id="PF05662"/>
    </source>
</evidence>
<dbReference type="InterPro" id="IPR011049">
    <property type="entry name" value="Serralysin-like_metalloprot_C"/>
</dbReference>
<evidence type="ECO:0000313" key="3">
    <source>
        <dbReference type="EMBL" id="SAK46640.1"/>
    </source>
</evidence>
<dbReference type="Proteomes" id="UP000054624">
    <property type="component" value="Unassembled WGS sequence"/>
</dbReference>
<dbReference type="SUPFAM" id="SSF88874">
    <property type="entry name" value="Receptor-binding domain of short tail fibre protein gp12"/>
    <property type="match status" value="1"/>
</dbReference>
<protein>
    <recommendedName>
        <fullName evidence="2">Trimeric autotransporter adhesin YadA-like stalk domain-containing protein</fullName>
    </recommendedName>
</protein>
<dbReference type="EMBL" id="FCOI02000002">
    <property type="protein sequence ID" value="SAK46640.1"/>
    <property type="molecule type" value="Genomic_DNA"/>
</dbReference>
<dbReference type="GO" id="GO:0019867">
    <property type="term" value="C:outer membrane"/>
    <property type="evidence" value="ECO:0007669"/>
    <property type="project" value="InterPro"/>
</dbReference>
<sequence>MSVPQSITALSQTLASNSPPGNEPIGNNLALYLQAGFGFIAQLRDGTALNMTKALSMNNYQINNVAAGTAANDAVNLNQLKTYEPIGTIKMWWGTATNAAVQAAWGTNWALCNGANGTPNFLDRMPIAAGGSYATGSAGGTTTYALSVANMPAHSHYVNDPGHAHGVYDPQHAHGVSDPGHAHGMPNGGVGQAGSDNGGVTAASGPNGYGSRGAQSTYGSGTGIGIYGAGTGIGIYGSGTGIWLNNTGSGAAFTVIPPYIGVCFVMKIAN</sequence>
<dbReference type="InterPro" id="IPR008635">
    <property type="entry name" value="Coiled_stalk_dom"/>
</dbReference>
<reference evidence="4" key="1">
    <citation type="submission" date="2016-01" db="EMBL/GenBank/DDBJ databases">
        <authorList>
            <person name="Peeters Charlotte."/>
        </authorList>
    </citation>
    <scope>NUCLEOTIDE SEQUENCE [LARGE SCALE GENOMIC DNA]</scope>
</reference>
<keyword evidence="4" id="KW-1185">Reference proteome</keyword>
<dbReference type="STRING" id="1777137.AWB76_00948"/>
<evidence type="ECO:0000313" key="4">
    <source>
        <dbReference type="Proteomes" id="UP000054624"/>
    </source>
</evidence>
<dbReference type="SUPFAM" id="SSF101967">
    <property type="entry name" value="Adhesin YadA, collagen-binding domain"/>
    <property type="match status" value="1"/>
</dbReference>
<evidence type="ECO:0000256" key="1">
    <source>
        <dbReference type="SAM" id="MobiDB-lite"/>
    </source>
</evidence>
<dbReference type="OrthoDB" id="9113831at2"/>
<accession>A0A157ZM93</accession>
<name>A0A157ZM93_9BURK</name>
<dbReference type="Pfam" id="PF05662">
    <property type="entry name" value="YadA_stalk"/>
    <property type="match status" value="1"/>
</dbReference>
<dbReference type="Gene3D" id="2.150.10.10">
    <property type="entry name" value="Serralysin-like metalloprotease, C-terminal"/>
    <property type="match status" value="1"/>
</dbReference>
<gene>
    <name evidence="3" type="ORF">AWB76_00948</name>
</gene>
<organism evidence="3 4">
    <name type="scientific">Caballeronia temeraria</name>
    <dbReference type="NCBI Taxonomy" id="1777137"/>
    <lineage>
        <taxon>Bacteria</taxon>
        <taxon>Pseudomonadati</taxon>
        <taxon>Pseudomonadota</taxon>
        <taxon>Betaproteobacteria</taxon>
        <taxon>Burkholderiales</taxon>
        <taxon>Burkholderiaceae</taxon>
        <taxon>Caballeronia</taxon>
    </lineage>
</organism>
<feature type="region of interest" description="Disordered" evidence="1">
    <location>
        <begin position="178"/>
        <end position="208"/>
    </location>
</feature>